<dbReference type="InterPro" id="IPR042269">
    <property type="entry name" value="Ser_carbopepase_S28_SKS"/>
</dbReference>
<name>A0A2P6TID8_CHLSO</name>
<dbReference type="GO" id="GO:0008239">
    <property type="term" value="F:dipeptidyl-peptidase activity"/>
    <property type="evidence" value="ECO:0007669"/>
    <property type="project" value="TreeGrafter"/>
</dbReference>
<dbReference type="InterPro" id="IPR008758">
    <property type="entry name" value="Peptidase_S28"/>
</dbReference>
<dbReference type="EMBL" id="LHPG02000015">
    <property type="protein sequence ID" value="PRW34050.1"/>
    <property type="molecule type" value="Genomic_DNA"/>
</dbReference>
<dbReference type="GO" id="GO:0006508">
    <property type="term" value="P:proteolysis"/>
    <property type="evidence" value="ECO:0007669"/>
    <property type="project" value="UniProtKB-KW"/>
</dbReference>
<dbReference type="InterPro" id="IPR029058">
    <property type="entry name" value="AB_hydrolase_fold"/>
</dbReference>
<comment type="caution">
    <text evidence="6">The sequence shown here is derived from an EMBL/GenBank/DDBJ whole genome shotgun (WGS) entry which is preliminary data.</text>
</comment>
<dbReference type="STRING" id="3076.A0A2P6TID8"/>
<dbReference type="SUPFAM" id="SSF53474">
    <property type="entry name" value="alpha/beta-Hydrolases"/>
    <property type="match status" value="1"/>
</dbReference>
<organism evidence="6 7">
    <name type="scientific">Chlorella sorokiniana</name>
    <name type="common">Freshwater green alga</name>
    <dbReference type="NCBI Taxonomy" id="3076"/>
    <lineage>
        <taxon>Eukaryota</taxon>
        <taxon>Viridiplantae</taxon>
        <taxon>Chlorophyta</taxon>
        <taxon>core chlorophytes</taxon>
        <taxon>Trebouxiophyceae</taxon>
        <taxon>Chlorellales</taxon>
        <taxon>Chlorellaceae</taxon>
        <taxon>Chlorella clade</taxon>
        <taxon>Chlorella</taxon>
    </lineage>
</organism>
<evidence type="ECO:0000256" key="4">
    <source>
        <dbReference type="ARBA" id="ARBA00022801"/>
    </source>
</evidence>
<comment type="similarity">
    <text evidence="1">Belongs to the peptidase S28 family.</text>
</comment>
<sequence length="420" mass="46291">MYLGNESPLPGAWPTIFSDMARDEGGLLLYAEHRYYGESMPLGNRSLTNEGLVYLTVEQVLADYAELVTAVRKLNNVPRSAPTICYGGSYGGNLAAYLRLQYPRQFDAALASSAVVKFLMPAIPFLKTKYDSYKVMTNALLDAAGKECASRVNRAYATMQGGLAYSAEGRQKLAAALHMCQPAALDSSEAVNAVGSVIRDVWWGTFQTMYRANPKFNAAAAMCKIVNAAPATDLGAVEGVAQAVIAAEFEDDKCIPSEAAIFPFGSEDNGPNATDDPIMRAWMYQCCRQGFTVSTHMWSAYPSIYGYWAMPVQFFKDWCTRVYGVKNPLQYPRQFTYTPHKLFAGTSNLIFSNGEYDPWAAGSVFTAQAPRVPAIMTPKASHRQDLSAAQAGNTAAFNATQRQIKSWIREWVLTPKHHWE</sequence>
<dbReference type="OrthoDB" id="2130629at2759"/>
<keyword evidence="5" id="KW-0325">Glycoprotein</keyword>
<evidence type="ECO:0000313" key="7">
    <source>
        <dbReference type="Proteomes" id="UP000239899"/>
    </source>
</evidence>
<dbReference type="Gene3D" id="1.20.120.980">
    <property type="entry name" value="Serine carboxypeptidase S28, SKS domain"/>
    <property type="match status" value="1"/>
</dbReference>
<dbReference type="GO" id="GO:0004180">
    <property type="term" value="F:carboxypeptidase activity"/>
    <property type="evidence" value="ECO:0007669"/>
    <property type="project" value="UniProtKB-KW"/>
</dbReference>
<keyword evidence="6" id="KW-0121">Carboxypeptidase</keyword>
<dbReference type="GO" id="GO:0070008">
    <property type="term" value="F:serine-type exopeptidase activity"/>
    <property type="evidence" value="ECO:0007669"/>
    <property type="project" value="InterPro"/>
</dbReference>
<dbReference type="AlphaFoldDB" id="A0A2P6TID8"/>
<keyword evidence="4" id="KW-0378">Hydrolase</keyword>
<evidence type="ECO:0000256" key="3">
    <source>
        <dbReference type="ARBA" id="ARBA00022729"/>
    </source>
</evidence>
<dbReference type="PANTHER" id="PTHR11010:SF38">
    <property type="entry name" value="LYSOSOMAL PRO-X CARBOXYPEPTIDASE"/>
    <property type="match status" value="1"/>
</dbReference>
<dbReference type="Proteomes" id="UP000239899">
    <property type="component" value="Unassembled WGS sequence"/>
</dbReference>
<keyword evidence="2" id="KW-0645">Protease</keyword>
<dbReference type="PANTHER" id="PTHR11010">
    <property type="entry name" value="PROTEASE S28 PRO-X CARBOXYPEPTIDASE-RELATED"/>
    <property type="match status" value="1"/>
</dbReference>
<keyword evidence="7" id="KW-1185">Reference proteome</keyword>
<evidence type="ECO:0000256" key="5">
    <source>
        <dbReference type="ARBA" id="ARBA00023180"/>
    </source>
</evidence>
<keyword evidence="3" id="KW-0732">Signal</keyword>
<evidence type="ECO:0000256" key="2">
    <source>
        <dbReference type="ARBA" id="ARBA00022670"/>
    </source>
</evidence>
<proteinExistence type="inferred from homology"/>
<dbReference type="Gene3D" id="3.40.50.1820">
    <property type="entry name" value="alpha/beta hydrolase"/>
    <property type="match status" value="1"/>
</dbReference>
<dbReference type="Pfam" id="PF05577">
    <property type="entry name" value="Peptidase_S28"/>
    <property type="match status" value="1"/>
</dbReference>
<gene>
    <name evidence="6" type="ORF">C2E21_7224</name>
</gene>
<protein>
    <submittedName>
        <fullName evidence="6">Lysosomal Pro-X carboxypeptidase</fullName>
    </submittedName>
</protein>
<reference evidence="6 7" key="1">
    <citation type="journal article" date="2018" name="Plant J.">
        <title>Genome sequences of Chlorella sorokiniana UTEX 1602 and Micractinium conductrix SAG 241.80: implications to maltose excretion by a green alga.</title>
        <authorList>
            <person name="Arriola M.B."/>
            <person name="Velmurugan N."/>
            <person name="Zhang Y."/>
            <person name="Plunkett M.H."/>
            <person name="Hondzo H."/>
            <person name="Barney B.M."/>
        </authorList>
    </citation>
    <scope>NUCLEOTIDE SEQUENCE [LARGE SCALE GENOMIC DNA]</scope>
    <source>
        <strain evidence="7">UTEX 1602</strain>
    </source>
</reference>
<evidence type="ECO:0000313" key="6">
    <source>
        <dbReference type="EMBL" id="PRW34050.1"/>
    </source>
</evidence>
<evidence type="ECO:0000256" key="1">
    <source>
        <dbReference type="ARBA" id="ARBA00011079"/>
    </source>
</evidence>
<accession>A0A2P6TID8</accession>